<dbReference type="AlphaFoldDB" id="A0A1M7ZI30"/>
<dbReference type="SUPFAM" id="SSF53448">
    <property type="entry name" value="Nucleotide-diphospho-sugar transferases"/>
    <property type="match status" value="1"/>
</dbReference>
<accession>A0A1M7ZI30</accession>
<dbReference type="EMBL" id="FRXO01000003">
    <property type="protein sequence ID" value="SHO64489.1"/>
    <property type="molecule type" value="Genomic_DNA"/>
</dbReference>
<sequence>MQTSAMQTIVSMKWGTRYGADYVNRLWSMIKRNTARPTRLICYTDDSSGVDREVECMPQLEIELPENLRWLPWRKIALWDRTLPGLSPGDPALFVDLDIVVTGNLDSFFTFEPEAKFCVIRNWTQMEKNIGNTTCFRFHVGMAPEIMDDMVADPIGIWQRYRNEQRYISAVTRIPMTYWPEAWCASFKHGLLPRWPLNFVKVAPLPPDTRLVAFTGKPDPDEARDGRWPAPWYKKTYKHVRPTPWIAENWR</sequence>
<gene>
    <name evidence="1" type="ORF">SAMN02745172_01730</name>
</gene>
<dbReference type="RefSeq" id="WP_244530818.1">
    <property type="nucleotide sequence ID" value="NZ_FRXO01000003.1"/>
</dbReference>
<dbReference type="Proteomes" id="UP000186406">
    <property type="component" value="Unassembled WGS sequence"/>
</dbReference>
<name>A0A1M7ZI30_9HYPH</name>
<proteinExistence type="predicted"/>
<evidence type="ECO:0000313" key="2">
    <source>
        <dbReference type="Proteomes" id="UP000186406"/>
    </source>
</evidence>
<reference evidence="1 2" key="1">
    <citation type="submission" date="2016-12" db="EMBL/GenBank/DDBJ databases">
        <authorList>
            <person name="Song W.-J."/>
            <person name="Kurnit D.M."/>
        </authorList>
    </citation>
    <scope>NUCLEOTIDE SEQUENCE [LARGE SCALE GENOMIC DNA]</scope>
    <source>
        <strain evidence="1 2">DSM 19599</strain>
    </source>
</reference>
<keyword evidence="2" id="KW-1185">Reference proteome</keyword>
<organism evidence="1 2">
    <name type="scientific">Pseudoxanthobacter soli DSM 19599</name>
    <dbReference type="NCBI Taxonomy" id="1123029"/>
    <lineage>
        <taxon>Bacteria</taxon>
        <taxon>Pseudomonadati</taxon>
        <taxon>Pseudomonadota</taxon>
        <taxon>Alphaproteobacteria</taxon>
        <taxon>Hyphomicrobiales</taxon>
        <taxon>Segnochrobactraceae</taxon>
        <taxon>Pseudoxanthobacter</taxon>
    </lineage>
</organism>
<evidence type="ECO:0000313" key="1">
    <source>
        <dbReference type="EMBL" id="SHO64489.1"/>
    </source>
</evidence>
<protein>
    <recommendedName>
        <fullName evidence="3">Glycosyl transferase family 8</fullName>
    </recommendedName>
</protein>
<dbReference type="InterPro" id="IPR029044">
    <property type="entry name" value="Nucleotide-diphossugar_trans"/>
</dbReference>
<dbReference type="STRING" id="1123029.SAMN02745172_01730"/>
<evidence type="ECO:0008006" key="3">
    <source>
        <dbReference type="Google" id="ProtNLM"/>
    </source>
</evidence>